<dbReference type="Gene3D" id="1.20.1640.10">
    <property type="entry name" value="Multidrug efflux transporter AcrB transmembrane domain"/>
    <property type="match status" value="2"/>
</dbReference>
<feature type="transmembrane region" description="Helical" evidence="1">
    <location>
        <begin position="983"/>
        <end position="1005"/>
    </location>
</feature>
<dbReference type="RefSeq" id="WP_188862543.1">
    <property type="nucleotide sequence ID" value="NZ_BMLT01000013.1"/>
</dbReference>
<dbReference type="GO" id="GO:0042910">
    <property type="term" value="F:xenobiotic transmembrane transporter activity"/>
    <property type="evidence" value="ECO:0007669"/>
    <property type="project" value="TreeGrafter"/>
</dbReference>
<feature type="transmembrane region" description="Helical" evidence="1">
    <location>
        <begin position="881"/>
        <end position="899"/>
    </location>
</feature>
<organism evidence="2 3">
    <name type="scientific">Marinobacterium nitratireducens</name>
    <dbReference type="NCBI Taxonomy" id="518897"/>
    <lineage>
        <taxon>Bacteria</taxon>
        <taxon>Pseudomonadati</taxon>
        <taxon>Pseudomonadota</taxon>
        <taxon>Gammaproteobacteria</taxon>
        <taxon>Oceanospirillales</taxon>
        <taxon>Oceanospirillaceae</taxon>
        <taxon>Marinobacterium</taxon>
    </lineage>
</organism>
<dbReference type="EMBL" id="BMLT01000013">
    <property type="protein sequence ID" value="GGO87672.1"/>
    <property type="molecule type" value="Genomic_DNA"/>
</dbReference>
<sequence length="1019" mass="110493">MNIAAIAIRNRTVTLVLTVVMFVAGLSAFSGMSRLEDPEFTIKDALVVTPYAGASAFEVEQEVSDRLETAVQQLGQLERVRSKSERGLSTLTVTVKDRYDSDTLPQVWDEVRRKVADAQQDLPPGAGPSIVIDDYGDVYSVFVVVTGDGYSYAEIKDYVDFLRRELLLVKDVGKITTFGERKEAIYVEFNRDRMSQLGIPSSLIIDELRQKGVVADAGRARVGSAFVTLAPSGGLASVADFESLLIRGDDGRQFYLRDLANVRRGYVDPPEAEMRFDGRAGIGVGISTVSGGNVVRMGEALQARMAELEGRRPVGMEFGIVSLQSEAVTTAISGFVDSLLEAVAIVVAVLLLFMGLRSGLLIGFVLVLTIIGSFLFLDPMGVALERISLGALIIALGMLVDNAIVVVDGVLIRMRKGESAEQAACGVVQQSAWPLLGATLIAILAFAAIGTSSDATGEYCRSLFQVVAVSLLLSWVTAVTVTPLLCVMFLKSPPVGESDADPFSGGFYRRYKQVLRACIRHRYLSTATVTAVFAVAVWGFTLVEQSFFPSSTRPQFMVDLWLPQGTHLDVTRRDAEKVEQLLLRQDGVSQVATTIGQGGLRFLLTYQPEQPNSSYAQFLVSVDDYRDIAGLMPAVEAEITERFPDALVYASPFELGTGTAGKIQARLSGPDPNELRRLADEVQAIYRSDSSAKSIRTDWRQRVKVVRATLAEEQANVNGITRPMVAEAIREGFQGVTAGIYREGDLLLPIVVRADEASRNSIDSLGNLQVWSPVAEQMIPLRQVVQSFDTRFEDEIVQRRDRKRTITVFADPAKGTASELFARLRPRVEALPLPPGYTLEWGGEYEDSGKAQGSLAATIPAFIFAMILITVMMFNSLRQPLVIWLCVPLAVIGVTAGLLATGQPFGFMALLGFLSLIGMLIKNAIVLIDEINLELGNGKDLVAAILDSGASRLRPVAMAALTTGLGMIPLVFDAFFVSMAITIIGGLLFATVLTMVVLPVFYALIFRAPVGAASRGEQL</sequence>
<dbReference type="InterPro" id="IPR001036">
    <property type="entry name" value="Acrflvin-R"/>
</dbReference>
<dbReference type="Gene3D" id="3.30.70.1440">
    <property type="entry name" value="Multidrug efflux transporter AcrB pore domain"/>
    <property type="match status" value="1"/>
</dbReference>
<keyword evidence="1" id="KW-0472">Membrane</keyword>
<dbReference type="GO" id="GO:0005886">
    <property type="term" value="C:plasma membrane"/>
    <property type="evidence" value="ECO:0007669"/>
    <property type="project" value="TreeGrafter"/>
</dbReference>
<feature type="transmembrane region" description="Helical" evidence="1">
    <location>
        <begin position="432"/>
        <end position="451"/>
    </location>
</feature>
<dbReference type="Proteomes" id="UP000599578">
    <property type="component" value="Unassembled WGS sequence"/>
</dbReference>
<feature type="transmembrane region" description="Helical" evidence="1">
    <location>
        <begin position="331"/>
        <end position="353"/>
    </location>
</feature>
<evidence type="ECO:0000256" key="1">
    <source>
        <dbReference type="SAM" id="Phobius"/>
    </source>
</evidence>
<feature type="transmembrane region" description="Helical" evidence="1">
    <location>
        <begin position="360"/>
        <end position="377"/>
    </location>
</feature>
<dbReference type="AlphaFoldDB" id="A0A917ZQU0"/>
<feature type="transmembrane region" description="Helical" evidence="1">
    <location>
        <begin position="12"/>
        <end position="32"/>
    </location>
</feature>
<dbReference type="Gene3D" id="3.30.2090.10">
    <property type="entry name" value="Multidrug efflux transporter AcrB TolC docking domain, DN and DC subdomains"/>
    <property type="match status" value="2"/>
</dbReference>
<keyword evidence="3" id="KW-1185">Reference proteome</keyword>
<keyword evidence="1" id="KW-0812">Transmembrane</keyword>
<reference evidence="2 3" key="1">
    <citation type="journal article" date="2014" name="Int. J. Syst. Evol. Microbiol.">
        <title>Complete genome sequence of Corynebacterium casei LMG S-19264T (=DSM 44701T), isolated from a smear-ripened cheese.</title>
        <authorList>
            <consortium name="US DOE Joint Genome Institute (JGI-PGF)"/>
            <person name="Walter F."/>
            <person name="Albersmeier A."/>
            <person name="Kalinowski J."/>
            <person name="Ruckert C."/>
        </authorList>
    </citation>
    <scope>NUCLEOTIDE SEQUENCE [LARGE SCALE GENOMIC DNA]</scope>
    <source>
        <strain evidence="2 3">CGMCC 1.7286</strain>
    </source>
</reference>
<feature type="transmembrane region" description="Helical" evidence="1">
    <location>
        <begin position="523"/>
        <end position="543"/>
    </location>
</feature>
<evidence type="ECO:0000313" key="3">
    <source>
        <dbReference type="Proteomes" id="UP000599578"/>
    </source>
</evidence>
<comment type="caution">
    <text evidence="2">The sequence shown here is derived from an EMBL/GenBank/DDBJ whole genome shotgun (WGS) entry which is preliminary data.</text>
</comment>
<dbReference type="SUPFAM" id="SSF82693">
    <property type="entry name" value="Multidrug efflux transporter AcrB pore domain, PN1, PN2, PC1 and PC2 subdomains"/>
    <property type="match status" value="3"/>
</dbReference>
<keyword evidence="1" id="KW-1133">Transmembrane helix</keyword>
<feature type="transmembrane region" description="Helical" evidence="1">
    <location>
        <begin position="855"/>
        <end position="874"/>
    </location>
</feature>
<feature type="transmembrane region" description="Helical" evidence="1">
    <location>
        <begin position="956"/>
        <end position="977"/>
    </location>
</feature>
<gene>
    <name evidence="2" type="ORF">GCM10011348_41410</name>
</gene>
<feature type="transmembrane region" description="Helical" evidence="1">
    <location>
        <begin position="389"/>
        <end position="411"/>
    </location>
</feature>
<dbReference type="Gene3D" id="3.30.70.1320">
    <property type="entry name" value="Multidrug efflux transporter AcrB pore domain like"/>
    <property type="match status" value="1"/>
</dbReference>
<dbReference type="PANTHER" id="PTHR32063:SF18">
    <property type="entry name" value="CATION EFFLUX SYSTEM PROTEIN"/>
    <property type="match status" value="1"/>
</dbReference>
<feature type="transmembrane region" description="Helical" evidence="1">
    <location>
        <begin position="905"/>
        <end position="928"/>
    </location>
</feature>
<feature type="transmembrane region" description="Helical" evidence="1">
    <location>
        <begin position="463"/>
        <end position="490"/>
    </location>
</feature>
<dbReference type="Gene3D" id="3.30.70.1430">
    <property type="entry name" value="Multidrug efflux transporter AcrB pore domain"/>
    <property type="match status" value="2"/>
</dbReference>
<dbReference type="PANTHER" id="PTHR32063">
    <property type="match status" value="1"/>
</dbReference>
<dbReference type="PRINTS" id="PR00702">
    <property type="entry name" value="ACRIFLAVINRP"/>
</dbReference>
<dbReference type="Pfam" id="PF00873">
    <property type="entry name" value="ACR_tran"/>
    <property type="match status" value="1"/>
</dbReference>
<protein>
    <submittedName>
        <fullName evidence="2">Multidrug transporter AcrB</fullName>
    </submittedName>
</protein>
<proteinExistence type="predicted"/>
<evidence type="ECO:0000313" key="2">
    <source>
        <dbReference type="EMBL" id="GGO87672.1"/>
    </source>
</evidence>
<dbReference type="SUPFAM" id="SSF82866">
    <property type="entry name" value="Multidrug efflux transporter AcrB transmembrane domain"/>
    <property type="match status" value="2"/>
</dbReference>
<name>A0A917ZQU0_9GAMM</name>
<dbReference type="SUPFAM" id="SSF82714">
    <property type="entry name" value="Multidrug efflux transporter AcrB TolC docking domain, DN and DC subdomains"/>
    <property type="match status" value="2"/>
</dbReference>
<accession>A0A917ZQU0</accession>
<dbReference type="InterPro" id="IPR027463">
    <property type="entry name" value="AcrB_DN_DC_subdom"/>
</dbReference>